<dbReference type="PANTHER" id="PTHR30157">
    <property type="entry name" value="FERRIC REDUCTASE, NADPH-DEPENDENT"/>
    <property type="match status" value="1"/>
</dbReference>
<reference evidence="3" key="1">
    <citation type="submission" date="2017-02" db="EMBL/GenBank/DDBJ databases">
        <authorList>
            <person name="Dridi B."/>
        </authorList>
    </citation>
    <scope>NUCLEOTIDE SEQUENCE [LARGE SCALE GENOMIC DNA]</scope>
    <source>
        <strain evidence="3">EB411</strain>
    </source>
</reference>
<evidence type="ECO:0000313" key="2">
    <source>
        <dbReference type="EMBL" id="SJN22651.1"/>
    </source>
</evidence>
<keyword evidence="2" id="KW-0067">ATP-binding</keyword>
<proteinExistence type="predicted"/>
<dbReference type="InterPro" id="IPR039374">
    <property type="entry name" value="SIP_fam"/>
</dbReference>
<sequence>MAHNWQRSVLRLMRVTNHPVTVVEVHDPTPWYRRVVFHAPELAEGLEVFPTLWLRLWVPNPARGEGFLSQRGYTVVDVRPEAGIFALEFVLHDVAGPAGDWAKGLVPGVTAEVALTPAHIALPEWASRVLLAGDVTALPAINSWIDVIPDSIDVTVLVEEGHADRDRLPRHERTGRLGWQWVTPGPERGEALAEAVLTTGSEGTAGLYAWAAGERALVRHVRSALKNGLGLERSAQFSQNYWIEGRSSG</sequence>
<dbReference type="PANTHER" id="PTHR30157:SF0">
    <property type="entry name" value="NADPH-DEPENDENT FERRIC-CHELATE REDUCTASE"/>
    <property type="match status" value="1"/>
</dbReference>
<feature type="domain" description="FAD-binding FR-type" evidence="1">
    <location>
        <begin position="15"/>
        <end position="124"/>
    </location>
</feature>
<keyword evidence="2" id="KW-0547">Nucleotide-binding</keyword>
<gene>
    <name evidence="2" type="ORF">FM119_03285</name>
</gene>
<dbReference type="InterPro" id="IPR039261">
    <property type="entry name" value="FNR_nucleotide-bd"/>
</dbReference>
<dbReference type="InterPro" id="IPR013113">
    <property type="entry name" value="SIP_FAD-bd"/>
</dbReference>
<dbReference type="PROSITE" id="PS51384">
    <property type="entry name" value="FAD_FR"/>
    <property type="match status" value="1"/>
</dbReference>
<dbReference type="SUPFAM" id="SSF63380">
    <property type="entry name" value="Riboflavin synthase domain-like"/>
    <property type="match status" value="1"/>
</dbReference>
<dbReference type="Gene3D" id="3.40.50.80">
    <property type="entry name" value="Nucleotide-binding domain of ferredoxin-NADP reductase (FNR) module"/>
    <property type="match status" value="1"/>
</dbReference>
<protein>
    <submittedName>
        <fullName evidence="2">Uncharacterized ABC transporter ATP-binding protein Rv1348/MT1390</fullName>
    </submittedName>
</protein>
<accession>A0A1R4IRX4</accession>
<evidence type="ECO:0000313" key="3">
    <source>
        <dbReference type="Proteomes" id="UP000196778"/>
    </source>
</evidence>
<evidence type="ECO:0000259" key="1">
    <source>
        <dbReference type="PROSITE" id="PS51384"/>
    </source>
</evidence>
<dbReference type="OrthoDB" id="9814826at2"/>
<dbReference type="Pfam" id="PF04954">
    <property type="entry name" value="SIP"/>
    <property type="match status" value="1"/>
</dbReference>
<dbReference type="Pfam" id="PF08021">
    <property type="entry name" value="FAD_binding_9"/>
    <property type="match status" value="1"/>
</dbReference>
<dbReference type="InterPro" id="IPR017938">
    <property type="entry name" value="Riboflavin_synthase-like_b-brl"/>
</dbReference>
<name>A0A1R4IRX4_9MICO</name>
<keyword evidence="3" id="KW-1185">Reference proteome</keyword>
<dbReference type="InterPro" id="IPR007037">
    <property type="entry name" value="SIP_rossman_dom"/>
</dbReference>
<dbReference type="CDD" id="cd06193">
    <property type="entry name" value="siderophore_interacting"/>
    <property type="match status" value="1"/>
</dbReference>
<organism evidence="2 3">
    <name type="scientific">Mycetocola reblochoni REB411</name>
    <dbReference type="NCBI Taxonomy" id="1255698"/>
    <lineage>
        <taxon>Bacteria</taxon>
        <taxon>Bacillati</taxon>
        <taxon>Actinomycetota</taxon>
        <taxon>Actinomycetes</taxon>
        <taxon>Micrococcales</taxon>
        <taxon>Microbacteriaceae</taxon>
        <taxon>Mycetocola</taxon>
    </lineage>
</organism>
<dbReference type="AlphaFoldDB" id="A0A1R4IRX4"/>
<dbReference type="GO" id="GO:0005524">
    <property type="term" value="F:ATP binding"/>
    <property type="evidence" value="ECO:0007669"/>
    <property type="project" value="UniProtKB-KW"/>
</dbReference>
<dbReference type="RefSeq" id="WP_087136262.1">
    <property type="nucleotide sequence ID" value="NZ_FUKR01000021.1"/>
</dbReference>
<dbReference type="EMBL" id="FUKR01000021">
    <property type="protein sequence ID" value="SJN22651.1"/>
    <property type="molecule type" value="Genomic_DNA"/>
</dbReference>
<dbReference type="Proteomes" id="UP000196778">
    <property type="component" value="Unassembled WGS sequence"/>
</dbReference>
<dbReference type="InterPro" id="IPR017927">
    <property type="entry name" value="FAD-bd_FR_type"/>
</dbReference>
<dbReference type="GO" id="GO:0016491">
    <property type="term" value="F:oxidoreductase activity"/>
    <property type="evidence" value="ECO:0007669"/>
    <property type="project" value="InterPro"/>
</dbReference>
<dbReference type="Gene3D" id="2.40.30.10">
    <property type="entry name" value="Translation factors"/>
    <property type="match status" value="1"/>
</dbReference>